<evidence type="ECO:0000313" key="2">
    <source>
        <dbReference type="Proteomes" id="UP000319209"/>
    </source>
</evidence>
<reference evidence="1 2" key="1">
    <citation type="submission" date="2019-07" db="EMBL/GenBank/DDBJ databases">
        <title>Genome sequencing for Formosa sp. PS13.</title>
        <authorList>
            <person name="Park S.-J."/>
        </authorList>
    </citation>
    <scope>NUCLEOTIDE SEQUENCE [LARGE SCALE GENOMIC DNA]</scope>
    <source>
        <strain evidence="1 2">PS13</strain>
    </source>
</reference>
<evidence type="ECO:0000313" key="1">
    <source>
        <dbReference type="EMBL" id="QDO93374.1"/>
    </source>
</evidence>
<name>A0A516GPC0_9FLAO</name>
<accession>A0A516GPC0</accession>
<dbReference type="KEGG" id="fop:FNB79_05085"/>
<dbReference type="RefSeq" id="WP_143380278.1">
    <property type="nucleotide sequence ID" value="NZ_CP041637.1"/>
</dbReference>
<dbReference type="OrthoDB" id="1142271at2"/>
<sequence>MLYKQRLFLILFFFSCINLFYAQTGYEIGLLVGPAQMRSDFGLREDKDTNTGNIGFGAGIMFNINPIDWGSRRDYVYDHFKLRFDLSYNKTSLQHYGKYVDPEDNSDAAQRLRNQTGEAKNFSGGIALEYYPLSLRNFFYQFFDFSPYLILGGQLTFANPDSNITDADQIYAPWGLNAINTESFYTTALNTGIGIRYKVSDYSDFLLEAKWQFFNSDWVDGLNHDLTYNKNNDSLIWVSVGYVYYLN</sequence>
<protein>
    <submittedName>
        <fullName evidence="1">Glutamate dehydrogenase</fullName>
    </submittedName>
</protein>
<dbReference type="EMBL" id="CP041637">
    <property type="protein sequence ID" value="QDO93374.1"/>
    <property type="molecule type" value="Genomic_DNA"/>
</dbReference>
<dbReference type="AlphaFoldDB" id="A0A516GPC0"/>
<dbReference type="NCBIfam" id="NF047659">
    <property type="entry name" value="THC0290_0291_fam"/>
    <property type="match status" value="1"/>
</dbReference>
<dbReference type="Proteomes" id="UP000319209">
    <property type="component" value="Chromosome"/>
</dbReference>
<gene>
    <name evidence="1" type="ORF">FNB79_05085</name>
</gene>
<organism evidence="1 2">
    <name type="scientific">Formosa sediminum</name>
    <dbReference type="NCBI Taxonomy" id="2594004"/>
    <lineage>
        <taxon>Bacteria</taxon>
        <taxon>Pseudomonadati</taxon>
        <taxon>Bacteroidota</taxon>
        <taxon>Flavobacteriia</taxon>
        <taxon>Flavobacteriales</taxon>
        <taxon>Flavobacteriaceae</taxon>
        <taxon>Formosa</taxon>
    </lineage>
</organism>
<keyword evidence="2" id="KW-1185">Reference proteome</keyword>
<proteinExistence type="predicted"/>